<dbReference type="InterPro" id="IPR003601">
    <property type="entry name" value="Topo_IA_2"/>
</dbReference>
<dbReference type="InterPro" id="IPR023405">
    <property type="entry name" value="Topo_IA_core_domain"/>
</dbReference>
<feature type="coiled-coil region" evidence="11">
    <location>
        <begin position="581"/>
        <end position="608"/>
    </location>
</feature>
<feature type="compositionally biased region" description="Low complexity" evidence="12">
    <location>
        <begin position="782"/>
        <end position="799"/>
    </location>
</feature>
<feature type="region of interest" description="Interaction with DNA" evidence="10">
    <location>
        <begin position="192"/>
        <end position="197"/>
    </location>
</feature>
<evidence type="ECO:0000256" key="2">
    <source>
        <dbReference type="ARBA" id="ARBA00009446"/>
    </source>
</evidence>
<dbReference type="Proteomes" id="UP000757890">
    <property type="component" value="Unassembled WGS sequence"/>
</dbReference>
<dbReference type="GO" id="GO:0005694">
    <property type="term" value="C:chromosome"/>
    <property type="evidence" value="ECO:0007669"/>
    <property type="project" value="InterPro"/>
</dbReference>
<feature type="compositionally biased region" description="Basic residues" evidence="12">
    <location>
        <begin position="763"/>
        <end position="781"/>
    </location>
</feature>
<comment type="similarity">
    <text evidence="2 10">Belongs to the type IA topoisomerase family.</text>
</comment>
<dbReference type="InterPro" id="IPR023406">
    <property type="entry name" value="Topo_IA_AS"/>
</dbReference>
<dbReference type="PANTHER" id="PTHR42785">
    <property type="entry name" value="DNA TOPOISOMERASE, TYPE IA, CORE"/>
    <property type="match status" value="1"/>
</dbReference>
<dbReference type="PROSITE" id="PS50880">
    <property type="entry name" value="TOPRIM"/>
    <property type="match status" value="1"/>
</dbReference>
<dbReference type="SUPFAM" id="SSF56712">
    <property type="entry name" value="Prokaryotic type I DNA topoisomerase"/>
    <property type="match status" value="1"/>
</dbReference>
<name>A0A930FRE7_9FIRM</name>
<dbReference type="InterPro" id="IPR013825">
    <property type="entry name" value="Topo_IA_cen_sub2"/>
</dbReference>
<dbReference type="InterPro" id="IPR005733">
    <property type="entry name" value="TopoI_bac-type"/>
</dbReference>
<evidence type="ECO:0000256" key="8">
    <source>
        <dbReference type="ARBA" id="ARBA00023125"/>
    </source>
</evidence>
<dbReference type="Pfam" id="PF01396">
    <property type="entry name" value="Zn_ribbon_Top1"/>
    <property type="match status" value="3"/>
</dbReference>
<feature type="site" description="Interaction with DNA" evidence="10">
    <location>
        <position position="169"/>
    </location>
</feature>
<dbReference type="GO" id="GO:0003677">
    <property type="term" value="F:DNA binding"/>
    <property type="evidence" value="ECO:0007669"/>
    <property type="project" value="UniProtKB-KW"/>
</dbReference>
<keyword evidence="4" id="KW-0863">Zinc-finger</keyword>
<dbReference type="PRINTS" id="PR00417">
    <property type="entry name" value="PRTPISMRASEI"/>
</dbReference>
<evidence type="ECO:0000256" key="9">
    <source>
        <dbReference type="ARBA" id="ARBA00023235"/>
    </source>
</evidence>
<dbReference type="InterPro" id="IPR006171">
    <property type="entry name" value="TOPRIM_dom"/>
</dbReference>
<dbReference type="SMART" id="SM00436">
    <property type="entry name" value="TOP1Bc"/>
    <property type="match status" value="1"/>
</dbReference>
<evidence type="ECO:0000313" key="16">
    <source>
        <dbReference type="Proteomes" id="UP000757890"/>
    </source>
</evidence>
<dbReference type="GO" id="GO:0006265">
    <property type="term" value="P:DNA topological change"/>
    <property type="evidence" value="ECO:0007669"/>
    <property type="project" value="UniProtKB-UniRule"/>
</dbReference>
<reference evidence="15" key="1">
    <citation type="submission" date="2020-04" db="EMBL/GenBank/DDBJ databases">
        <title>Deep metagenomics examines the oral microbiome during advanced dental caries in children, revealing novel taxa and co-occurrences with host molecules.</title>
        <authorList>
            <person name="Baker J.L."/>
            <person name="Morton J.T."/>
            <person name="Dinis M."/>
            <person name="Alvarez R."/>
            <person name="Tran N.C."/>
            <person name="Knight R."/>
            <person name="Edlund A."/>
        </authorList>
    </citation>
    <scope>NUCLEOTIDE SEQUENCE</scope>
    <source>
        <strain evidence="15">JCVI_32_bin.14</strain>
    </source>
</reference>
<dbReference type="GO" id="GO:0003917">
    <property type="term" value="F:DNA topoisomerase type I (single strand cut, ATP-independent) activity"/>
    <property type="evidence" value="ECO:0007669"/>
    <property type="project" value="UniProtKB-UniRule"/>
</dbReference>
<dbReference type="PANTHER" id="PTHR42785:SF1">
    <property type="entry name" value="DNA TOPOISOMERASE"/>
    <property type="match status" value="1"/>
</dbReference>
<dbReference type="Gene3D" id="1.10.290.10">
    <property type="entry name" value="Topoisomerase I, domain 4"/>
    <property type="match status" value="1"/>
</dbReference>
<dbReference type="Gene3D" id="3.40.50.140">
    <property type="match status" value="1"/>
</dbReference>
<keyword evidence="9 10" id="KW-0413">Isomerase</keyword>
<feature type="site" description="Interaction with DNA" evidence="10">
    <location>
        <position position="62"/>
    </location>
</feature>
<feature type="site" description="Interaction with DNA" evidence="10">
    <location>
        <position position="168"/>
    </location>
</feature>
<feature type="active site" description="O-(5'-phospho-DNA)-tyrosine intermediate" evidence="10">
    <location>
        <position position="328"/>
    </location>
</feature>
<keyword evidence="3" id="KW-0479">Metal-binding</keyword>
<feature type="region of interest" description="Disordered" evidence="12">
    <location>
        <begin position="762"/>
        <end position="799"/>
    </location>
</feature>
<dbReference type="EC" id="5.6.2.1" evidence="10"/>
<sequence>MAIQITITVKDKKKRSSAGEKLFTRKPNAKGKHLIIVESPAKAKTIERILGSNYKVLASMGHLRDLPQRTLGVDVENDFKPEYVNSAERADVIENLQKEANKSKDILLATDPDREGEAISWHLSKLLDVDPRSNARVAFHEITPTAIKEAVLHPEPIDLNRVDAQQARRVLDRLVGYKLSPWLWKQVYRGLSAGRVQSVATRLICEREEEIQAFKPVEYWTVEGIYCTEEKESFKAKLTQVDGKEAKIHNAEEADRVVRGILKQPAEITSVTKTKKQRKAKPPYTTSTMQQDAVNRLNFGSKKTMALAQMLYEGIEIPGHGHVGLITYMRTDSTRISDEMIKQVRPYIERVYGKDYLPPKPNVYARGKDSQDAHEAIRPTNLQFAPDMLAAVLSRDQLRLYTLIWNRFLASQMAPQISQATNAVLQSGIYILRATGTQILFDGFTVLRTVKEKKQDNEELPLLPALHKGHTVLNTKAEGEQHFTAPPPRYTEASLIKTLEEKGIGRPSTYAPILDTIQRRKYVEKEGKQFVPTDIGFKVTDLLKKYFAGIVSVDFTAQLETWLDKIADGKATYKKVMSGFWDVFERELQNANLEVAKAKEENQEVSDVICEKCGAHMIVKMSRYGKYLACPNFPSCKNIKPYHTGEEKEEVSEIDCDKCGAKMVYRQGPYGRYLKCPECGQNKAIVIDTGIECPKCHEGHLVKRRSKRGRYFYGCSCYPACDMAVWDEPVNEFCSVCGAIKVKKVRKNKEEELICSNPECTTHPKKKTVTKTSAAKKKTTTAKKTTAGAAGKTKTGAGD</sequence>
<dbReference type="Gene3D" id="3.30.65.10">
    <property type="entry name" value="Bacterial Topoisomerase I, domain 1"/>
    <property type="match status" value="3"/>
</dbReference>
<evidence type="ECO:0000313" key="15">
    <source>
        <dbReference type="EMBL" id="MBF1129677.1"/>
    </source>
</evidence>
<dbReference type="AlphaFoldDB" id="A0A930FRE7"/>
<evidence type="ECO:0000256" key="6">
    <source>
        <dbReference type="ARBA" id="ARBA00022842"/>
    </source>
</evidence>
<dbReference type="Pfam" id="PF01751">
    <property type="entry name" value="Toprim"/>
    <property type="match status" value="1"/>
</dbReference>
<keyword evidence="6" id="KW-0460">Magnesium</keyword>
<accession>A0A930FRE7</accession>
<protein>
    <recommendedName>
        <fullName evidence="10">DNA topoisomerase 1</fullName>
        <ecNumber evidence="10">5.6.2.1</ecNumber>
    </recommendedName>
    <alternativeName>
        <fullName evidence="10">DNA topoisomerase I</fullName>
    </alternativeName>
</protein>
<dbReference type="PROSITE" id="PS00396">
    <property type="entry name" value="TOPO_IA_1"/>
    <property type="match status" value="1"/>
</dbReference>
<dbReference type="InterPro" id="IPR013824">
    <property type="entry name" value="Topo_IA_cen_sub1"/>
</dbReference>
<dbReference type="SMART" id="SM00437">
    <property type="entry name" value="TOP1Ac"/>
    <property type="match status" value="1"/>
</dbReference>
<dbReference type="Pfam" id="PF01131">
    <property type="entry name" value="Topoisom_bac"/>
    <property type="match status" value="1"/>
</dbReference>
<comment type="catalytic activity">
    <reaction evidence="1 10">
        <text>ATP-independent breakage of single-stranded DNA, followed by passage and rejoining.</text>
        <dbReference type="EC" id="5.6.2.1"/>
    </reaction>
</comment>
<dbReference type="GO" id="GO:0008270">
    <property type="term" value="F:zinc ion binding"/>
    <property type="evidence" value="ECO:0007669"/>
    <property type="project" value="UniProtKB-KW"/>
</dbReference>
<gene>
    <name evidence="10 15" type="primary">topA</name>
    <name evidence="15" type="ORF">HXL70_06490</name>
</gene>
<dbReference type="InterPro" id="IPR013826">
    <property type="entry name" value="Topo_IA_cen_sub3"/>
</dbReference>
<evidence type="ECO:0000256" key="10">
    <source>
        <dbReference type="HAMAP-Rule" id="MF_00952"/>
    </source>
</evidence>
<dbReference type="SMART" id="SM00493">
    <property type="entry name" value="TOPRIM"/>
    <property type="match status" value="1"/>
</dbReference>
<dbReference type="HAMAP" id="MF_00952">
    <property type="entry name" value="Topoisom_1_prok"/>
    <property type="match status" value="1"/>
</dbReference>
<dbReference type="InterPro" id="IPR013498">
    <property type="entry name" value="Topo_IA_Znf"/>
</dbReference>
<feature type="domain" description="Topo IA-type catalytic" evidence="14">
    <location>
        <begin position="158"/>
        <end position="588"/>
    </location>
</feature>
<dbReference type="InterPro" id="IPR034149">
    <property type="entry name" value="TOPRIM_TopoI"/>
</dbReference>
<dbReference type="InterPro" id="IPR000380">
    <property type="entry name" value="Topo_IA"/>
</dbReference>
<keyword evidence="11" id="KW-0175">Coiled coil</keyword>
<evidence type="ECO:0000256" key="4">
    <source>
        <dbReference type="ARBA" id="ARBA00022771"/>
    </source>
</evidence>
<evidence type="ECO:0000256" key="12">
    <source>
        <dbReference type="SAM" id="MobiDB-lite"/>
    </source>
</evidence>
<dbReference type="CDD" id="cd00186">
    <property type="entry name" value="TOP1Ac"/>
    <property type="match status" value="1"/>
</dbReference>
<dbReference type="SUPFAM" id="SSF57783">
    <property type="entry name" value="Zinc beta-ribbon"/>
    <property type="match status" value="2"/>
</dbReference>
<dbReference type="InterPro" id="IPR003602">
    <property type="entry name" value="Topo_IA_DNA-bd_dom"/>
</dbReference>
<dbReference type="InterPro" id="IPR028612">
    <property type="entry name" value="Topoisom_1_IA"/>
</dbReference>
<dbReference type="Gene3D" id="1.10.460.10">
    <property type="entry name" value="Topoisomerase I, domain 2"/>
    <property type="match status" value="1"/>
</dbReference>
<comment type="function">
    <text evidence="10">Releases the supercoiling and torsional tension of DNA, which is introduced during the DNA replication and transcription, by transiently cleaving and rejoining one strand of the DNA duplex. Introduces a single-strand break via transesterification at a target site in duplex DNA. The scissile phosphodiester is attacked by the catalytic tyrosine of the enzyme, resulting in the formation of a DNA-(5'-phosphotyrosyl)-enzyme intermediate and the expulsion of a 3'-OH DNA strand. The free DNA strand then undergoes passage around the unbroken strand, thus removing DNA supercoils. Finally, in the religation step, the DNA 3'-OH attacks the covalent intermediate to expel the active-site tyrosine and restore the DNA phosphodiester backbone.</text>
</comment>
<evidence type="ECO:0000259" key="13">
    <source>
        <dbReference type="PROSITE" id="PS50880"/>
    </source>
</evidence>
<feature type="domain" description="Toprim" evidence="13">
    <location>
        <begin position="32"/>
        <end position="142"/>
    </location>
</feature>
<dbReference type="CDD" id="cd03363">
    <property type="entry name" value="TOPRIM_TopoIA_TopoI"/>
    <property type="match status" value="1"/>
</dbReference>
<evidence type="ECO:0000256" key="7">
    <source>
        <dbReference type="ARBA" id="ARBA00023029"/>
    </source>
</evidence>
<dbReference type="InterPro" id="IPR013497">
    <property type="entry name" value="Topo_IA_cen"/>
</dbReference>
<comment type="caution">
    <text evidence="15">The sequence shown here is derived from an EMBL/GenBank/DDBJ whole genome shotgun (WGS) entry which is preliminary data.</text>
</comment>
<evidence type="ECO:0000256" key="1">
    <source>
        <dbReference type="ARBA" id="ARBA00000213"/>
    </source>
</evidence>
<feature type="site" description="Interaction with DNA" evidence="10">
    <location>
        <position position="177"/>
    </location>
</feature>
<feature type="site" description="Interaction with DNA" evidence="10">
    <location>
        <position position="172"/>
    </location>
</feature>
<feature type="site" description="Interaction with DNA" evidence="10">
    <location>
        <position position="330"/>
    </location>
</feature>
<feature type="site" description="Interaction with DNA" evidence="10">
    <location>
        <position position="520"/>
    </location>
</feature>
<evidence type="ECO:0000256" key="11">
    <source>
        <dbReference type="SAM" id="Coils"/>
    </source>
</evidence>
<comment type="subunit">
    <text evidence="10">Monomer.</text>
</comment>
<keyword evidence="8 10" id="KW-0238">DNA-binding</keyword>
<dbReference type="NCBIfam" id="TIGR01051">
    <property type="entry name" value="topA_bact"/>
    <property type="match status" value="1"/>
</dbReference>
<organism evidence="15 16">
    <name type="scientific">Dialister invisus</name>
    <dbReference type="NCBI Taxonomy" id="218538"/>
    <lineage>
        <taxon>Bacteria</taxon>
        <taxon>Bacillati</taxon>
        <taxon>Bacillota</taxon>
        <taxon>Negativicutes</taxon>
        <taxon>Veillonellales</taxon>
        <taxon>Veillonellaceae</taxon>
        <taxon>Dialister</taxon>
    </lineage>
</organism>
<feature type="site" description="Interaction with DNA" evidence="10">
    <location>
        <position position="184"/>
    </location>
</feature>
<proteinExistence type="inferred from homology"/>
<evidence type="ECO:0000256" key="5">
    <source>
        <dbReference type="ARBA" id="ARBA00022833"/>
    </source>
</evidence>
<keyword evidence="7 10" id="KW-0799">Topoisomerase</keyword>
<dbReference type="EMBL" id="JABZMK010000043">
    <property type="protein sequence ID" value="MBF1129677.1"/>
    <property type="molecule type" value="Genomic_DNA"/>
</dbReference>
<evidence type="ECO:0000256" key="3">
    <source>
        <dbReference type="ARBA" id="ARBA00022723"/>
    </source>
</evidence>
<keyword evidence="5" id="KW-0862">Zinc</keyword>
<dbReference type="Gene3D" id="2.70.20.10">
    <property type="entry name" value="Topoisomerase I, domain 3"/>
    <property type="match status" value="1"/>
</dbReference>
<dbReference type="PROSITE" id="PS52039">
    <property type="entry name" value="TOPO_IA_2"/>
    <property type="match status" value="1"/>
</dbReference>
<evidence type="ECO:0000259" key="14">
    <source>
        <dbReference type="PROSITE" id="PS52039"/>
    </source>
</evidence>